<dbReference type="CDD" id="cd05251">
    <property type="entry name" value="NmrA_like_SDR_a"/>
    <property type="match status" value="1"/>
</dbReference>
<evidence type="ECO:0000256" key="1">
    <source>
        <dbReference type="ARBA" id="ARBA00006328"/>
    </source>
</evidence>
<dbReference type="PANTHER" id="PTHR42748">
    <property type="entry name" value="NITROGEN METABOLITE REPRESSION PROTEIN NMRA FAMILY MEMBER"/>
    <property type="match status" value="1"/>
</dbReference>
<name>A0A8S8ZG92_SORMA</name>
<dbReference type="Proteomes" id="UP000433876">
    <property type="component" value="Unassembled WGS sequence"/>
</dbReference>
<dbReference type="InterPro" id="IPR008030">
    <property type="entry name" value="NmrA-like"/>
</dbReference>
<dbReference type="PANTHER" id="PTHR42748:SF7">
    <property type="entry name" value="NMRA LIKE REDOX SENSOR 1-RELATED"/>
    <property type="match status" value="1"/>
</dbReference>
<dbReference type="Gene3D" id="3.90.25.10">
    <property type="entry name" value="UDP-galactose 4-epimerase, domain 1"/>
    <property type="match status" value="1"/>
</dbReference>
<evidence type="ECO:0000313" key="4">
    <source>
        <dbReference type="EMBL" id="KAA8629143.1"/>
    </source>
</evidence>
<dbReference type="OMA" id="MMASLWA"/>
<comment type="caution">
    <text evidence="4">The sequence shown here is derived from an EMBL/GenBank/DDBJ whole genome shotgun (WGS) entry which is preliminary data.</text>
</comment>
<dbReference type="Pfam" id="PF05368">
    <property type="entry name" value="NmrA"/>
    <property type="match status" value="1"/>
</dbReference>
<evidence type="ECO:0000259" key="3">
    <source>
        <dbReference type="Pfam" id="PF05368"/>
    </source>
</evidence>
<dbReference type="GO" id="GO:0005634">
    <property type="term" value="C:nucleus"/>
    <property type="evidence" value="ECO:0007669"/>
    <property type="project" value="TreeGrafter"/>
</dbReference>
<dbReference type="AlphaFoldDB" id="A0A8S8ZG92"/>
<reference evidence="4 5" key="1">
    <citation type="submission" date="2017-07" db="EMBL/GenBank/DDBJ databases">
        <title>Genome sequence of the Sordaria macrospora wild type strain R19027.</title>
        <authorList>
            <person name="Nowrousian M."/>
            <person name="Teichert I."/>
            <person name="Kueck U."/>
        </authorList>
    </citation>
    <scope>NUCLEOTIDE SEQUENCE [LARGE SCALE GENOMIC DNA]</scope>
    <source>
        <strain evidence="4 5">R19027</strain>
        <tissue evidence="4">Mycelium</tissue>
    </source>
</reference>
<dbReference type="VEuPathDB" id="FungiDB:SMAC_05656"/>
<sequence>MALRTILVTGATGQQGGAVVRALLNHRNFDSSSLKILALTRNASSPSAQRLVDSSKGVVQLIQGDSTNPKPIFDAHPKGSIDSLFVVTTMGKQPEEQQAIPLIDTAVEHGVKHVIFSSVDRGGDEKSWDNPCPEIPHFVAKHNVELHIRNKAEKDPSRFTWTILRPVAFMDNFNPGIFCKLMTAMWRSALKPTTKLQLTGVRDIGLFAAEAFYNPDEYASKAVGISGDELTLEEAREKFEKVVGKEMPETYTFLGSLMLWMVKDMGAMFAFFENQGYGVDIAAKKKIVPTEDFETWLKESSKWK</sequence>
<dbReference type="InterPro" id="IPR051164">
    <property type="entry name" value="NmrA-like_oxidored"/>
</dbReference>
<dbReference type="SUPFAM" id="SSF51735">
    <property type="entry name" value="NAD(P)-binding Rossmann-fold domains"/>
    <property type="match status" value="1"/>
</dbReference>
<protein>
    <recommendedName>
        <fullName evidence="3">NmrA-like domain-containing protein</fullName>
    </recommendedName>
</protein>
<gene>
    <name evidence="4" type="ORF">SMACR_05656</name>
</gene>
<evidence type="ECO:0000313" key="5">
    <source>
        <dbReference type="Proteomes" id="UP000433876"/>
    </source>
</evidence>
<accession>A0A8S8ZG92</accession>
<feature type="domain" description="NmrA-like" evidence="3">
    <location>
        <begin position="5"/>
        <end position="285"/>
    </location>
</feature>
<evidence type="ECO:0000256" key="2">
    <source>
        <dbReference type="ARBA" id="ARBA00022857"/>
    </source>
</evidence>
<keyword evidence="2" id="KW-0521">NADP</keyword>
<dbReference type="Gene3D" id="3.40.50.720">
    <property type="entry name" value="NAD(P)-binding Rossmann-like Domain"/>
    <property type="match status" value="1"/>
</dbReference>
<dbReference type="InterPro" id="IPR036291">
    <property type="entry name" value="NAD(P)-bd_dom_sf"/>
</dbReference>
<proteinExistence type="inferred from homology"/>
<dbReference type="EMBL" id="NMPR01000147">
    <property type="protein sequence ID" value="KAA8629143.1"/>
    <property type="molecule type" value="Genomic_DNA"/>
</dbReference>
<organism evidence="4 5">
    <name type="scientific">Sordaria macrospora</name>
    <dbReference type="NCBI Taxonomy" id="5147"/>
    <lineage>
        <taxon>Eukaryota</taxon>
        <taxon>Fungi</taxon>
        <taxon>Dikarya</taxon>
        <taxon>Ascomycota</taxon>
        <taxon>Pezizomycotina</taxon>
        <taxon>Sordariomycetes</taxon>
        <taxon>Sordariomycetidae</taxon>
        <taxon>Sordariales</taxon>
        <taxon>Sordariaceae</taxon>
        <taxon>Sordaria</taxon>
    </lineage>
</organism>
<comment type="similarity">
    <text evidence="1">Belongs to the NmrA-type oxidoreductase family.</text>
</comment>